<evidence type="ECO:0000313" key="2">
    <source>
        <dbReference type="EMBL" id="KAK9026627.1"/>
    </source>
</evidence>
<dbReference type="EMBL" id="JBBPBN010000013">
    <property type="protein sequence ID" value="KAK9026627.1"/>
    <property type="molecule type" value="Genomic_DNA"/>
</dbReference>
<comment type="caution">
    <text evidence="2">The sequence shown here is derived from an EMBL/GenBank/DDBJ whole genome shotgun (WGS) entry which is preliminary data.</text>
</comment>
<feature type="region of interest" description="Disordered" evidence="1">
    <location>
        <begin position="1"/>
        <end position="29"/>
    </location>
</feature>
<proteinExistence type="predicted"/>
<keyword evidence="3" id="KW-1185">Reference proteome</keyword>
<protein>
    <submittedName>
        <fullName evidence="2">Uncharacterized protein</fullName>
    </submittedName>
</protein>
<reference evidence="2 3" key="1">
    <citation type="journal article" date="2024" name="G3 (Bethesda)">
        <title>Genome assembly of Hibiscus sabdariffa L. provides insights into metabolisms of medicinal natural products.</title>
        <authorList>
            <person name="Kim T."/>
        </authorList>
    </citation>
    <scope>NUCLEOTIDE SEQUENCE [LARGE SCALE GENOMIC DNA]</scope>
    <source>
        <strain evidence="2">TK-2024</strain>
        <tissue evidence="2">Old leaves</tissue>
    </source>
</reference>
<organism evidence="2 3">
    <name type="scientific">Hibiscus sabdariffa</name>
    <name type="common">roselle</name>
    <dbReference type="NCBI Taxonomy" id="183260"/>
    <lineage>
        <taxon>Eukaryota</taxon>
        <taxon>Viridiplantae</taxon>
        <taxon>Streptophyta</taxon>
        <taxon>Embryophyta</taxon>
        <taxon>Tracheophyta</taxon>
        <taxon>Spermatophyta</taxon>
        <taxon>Magnoliopsida</taxon>
        <taxon>eudicotyledons</taxon>
        <taxon>Gunneridae</taxon>
        <taxon>Pentapetalae</taxon>
        <taxon>rosids</taxon>
        <taxon>malvids</taxon>
        <taxon>Malvales</taxon>
        <taxon>Malvaceae</taxon>
        <taxon>Malvoideae</taxon>
        <taxon>Hibiscus</taxon>
    </lineage>
</organism>
<dbReference type="Proteomes" id="UP001396334">
    <property type="component" value="Unassembled WGS sequence"/>
</dbReference>
<gene>
    <name evidence="2" type="ORF">V6N11_039462</name>
</gene>
<evidence type="ECO:0000313" key="3">
    <source>
        <dbReference type="Proteomes" id="UP001396334"/>
    </source>
</evidence>
<name>A0ABR2SN96_9ROSI</name>
<sequence length="91" mass="10767">MKTRDPAEKQTARDRKEEAEKRKQEARDQKGNCYTNWFCCRWRRRELGTQGQGYSAIGSQDYRSRNWEGPEPNNATRRNVGENDPYHGTNE</sequence>
<feature type="compositionally biased region" description="Basic and acidic residues" evidence="1">
    <location>
        <begin position="79"/>
        <end position="91"/>
    </location>
</feature>
<feature type="region of interest" description="Disordered" evidence="1">
    <location>
        <begin position="50"/>
        <end position="91"/>
    </location>
</feature>
<accession>A0ABR2SN96</accession>
<evidence type="ECO:0000256" key="1">
    <source>
        <dbReference type="SAM" id="MobiDB-lite"/>
    </source>
</evidence>